<comment type="catalytic activity">
    <reaction evidence="5">
        <text>guanosine(9) in tRNA + S-adenosyl-L-methionine = N(1)-methylguanosine(9) in tRNA + S-adenosyl-L-homocysteine + H(+)</text>
        <dbReference type="Rhea" id="RHEA:43156"/>
        <dbReference type="Rhea" id="RHEA-COMP:10367"/>
        <dbReference type="Rhea" id="RHEA-COMP:10368"/>
        <dbReference type="ChEBI" id="CHEBI:15378"/>
        <dbReference type="ChEBI" id="CHEBI:57856"/>
        <dbReference type="ChEBI" id="CHEBI:59789"/>
        <dbReference type="ChEBI" id="CHEBI:73542"/>
        <dbReference type="ChEBI" id="CHEBI:74269"/>
        <dbReference type="EC" id="2.1.1.221"/>
    </reaction>
</comment>
<feature type="compositionally biased region" description="Basic and acidic residues" evidence="6">
    <location>
        <begin position="44"/>
        <end position="64"/>
    </location>
</feature>
<accession>A0ABN8M6Y2</accession>
<evidence type="ECO:0000256" key="2">
    <source>
        <dbReference type="ARBA" id="ARBA00022603"/>
    </source>
</evidence>
<feature type="domain" description="SAM-dependent MTase TRM10-type" evidence="7">
    <location>
        <begin position="78"/>
        <end position="267"/>
    </location>
</feature>
<comment type="caution">
    <text evidence="8">The sequence shown here is derived from an EMBL/GenBank/DDBJ whole genome shotgun (WGS) entry which is preliminary data.</text>
</comment>
<dbReference type="InterPro" id="IPR007356">
    <property type="entry name" value="tRNA_m1G_MeTrfase_euk"/>
</dbReference>
<proteinExistence type="predicted"/>
<dbReference type="CDD" id="cd18101">
    <property type="entry name" value="Trm10euk_A"/>
    <property type="match status" value="1"/>
</dbReference>
<evidence type="ECO:0000256" key="5">
    <source>
        <dbReference type="ARBA" id="ARBA00048434"/>
    </source>
</evidence>
<protein>
    <recommendedName>
        <fullName evidence="1">tRNA (guanine(9)-N(1))-methyltransferase</fullName>
        <ecNumber evidence="1">2.1.1.221</ecNumber>
    </recommendedName>
</protein>
<dbReference type="Proteomes" id="UP001159427">
    <property type="component" value="Unassembled WGS sequence"/>
</dbReference>
<evidence type="ECO:0000256" key="6">
    <source>
        <dbReference type="SAM" id="MobiDB-lite"/>
    </source>
</evidence>
<dbReference type="Gene3D" id="3.40.1280.30">
    <property type="match status" value="1"/>
</dbReference>
<dbReference type="InterPro" id="IPR038459">
    <property type="entry name" value="MT_TRM10-typ_sf"/>
</dbReference>
<dbReference type="PIRSF" id="PIRSF016323">
    <property type="entry name" value="tRNA_m1G_mtfrase_met"/>
    <property type="match status" value="1"/>
</dbReference>
<dbReference type="PANTHER" id="PTHR13563:SF13">
    <property type="entry name" value="TRNA METHYLTRANSFERASE 10 HOMOLOG A"/>
    <property type="match status" value="1"/>
</dbReference>
<name>A0ABN8M6Y2_9CNID</name>
<feature type="region of interest" description="Disordered" evidence="6">
    <location>
        <begin position="268"/>
        <end position="300"/>
    </location>
</feature>
<keyword evidence="9" id="KW-1185">Reference proteome</keyword>
<evidence type="ECO:0000256" key="3">
    <source>
        <dbReference type="ARBA" id="ARBA00022679"/>
    </source>
</evidence>
<keyword evidence="4" id="KW-0949">S-adenosyl-L-methionine</keyword>
<evidence type="ECO:0000313" key="8">
    <source>
        <dbReference type="EMBL" id="CAH3025238.1"/>
    </source>
</evidence>
<evidence type="ECO:0000259" key="7">
    <source>
        <dbReference type="PROSITE" id="PS51675"/>
    </source>
</evidence>
<keyword evidence="2" id="KW-0489">Methyltransferase</keyword>
<dbReference type="PANTHER" id="PTHR13563">
    <property type="entry name" value="TRNA (GUANINE-9-) METHYLTRANSFERASE"/>
    <property type="match status" value="1"/>
</dbReference>
<dbReference type="InterPro" id="IPR016653">
    <property type="entry name" value="TRM10/TRM10A"/>
</dbReference>
<keyword evidence="3" id="KW-0808">Transferase</keyword>
<evidence type="ECO:0000256" key="1">
    <source>
        <dbReference type="ARBA" id="ARBA00012797"/>
    </source>
</evidence>
<gene>
    <name evidence="8" type="ORF">PEVE_00025476</name>
</gene>
<evidence type="ECO:0000256" key="4">
    <source>
        <dbReference type="ARBA" id="ARBA00022691"/>
    </source>
</evidence>
<dbReference type="EMBL" id="CALNXI010000343">
    <property type="protein sequence ID" value="CAH3025238.1"/>
    <property type="molecule type" value="Genomic_DNA"/>
</dbReference>
<sequence>MENAACSEKNDRDSEASSTMSKKQRKRLMKHQMFLEKRKIKRQEKRERKKEEKRKLREERKADGSEAMTNVAVAFPKRFKSMASKEASSLRIAIDLSFDDLMSERDMMKLLKQVQRTYSVNRRAEHPVQLYLTSFGDKVKRKLNEIKCNYEQWDIHIKPEPYSEVFTKEDVIYLTSDSPNVLSEVDESKAYIIGGLVDHNHQKGLCYKLAIERDIAHAQLPISEFVKLNSRKVLVVNHVFEILLRFTESKDWKHAFYKVLPARKIEPDSNKNQEEIGGSEDFKRDSEESDKTKEEEVTCS</sequence>
<evidence type="ECO:0000313" key="9">
    <source>
        <dbReference type="Proteomes" id="UP001159427"/>
    </source>
</evidence>
<organism evidence="8 9">
    <name type="scientific">Porites evermanni</name>
    <dbReference type="NCBI Taxonomy" id="104178"/>
    <lineage>
        <taxon>Eukaryota</taxon>
        <taxon>Metazoa</taxon>
        <taxon>Cnidaria</taxon>
        <taxon>Anthozoa</taxon>
        <taxon>Hexacorallia</taxon>
        <taxon>Scleractinia</taxon>
        <taxon>Fungiina</taxon>
        <taxon>Poritidae</taxon>
        <taxon>Porites</taxon>
    </lineage>
</organism>
<dbReference type="PROSITE" id="PS51675">
    <property type="entry name" value="SAM_MT_TRM10"/>
    <property type="match status" value="1"/>
</dbReference>
<feature type="region of interest" description="Disordered" evidence="6">
    <location>
        <begin position="1"/>
        <end position="65"/>
    </location>
</feature>
<reference evidence="8 9" key="1">
    <citation type="submission" date="2022-05" db="EMBL/GenBank/DDBJ databases">
        <authorList>
            <consortium name="Genoscope - CEA"/>
            <person name="William W."/>
        </authorList>
    </citation>
    <scope>NUCLEOTIDE SEQUENCE [LARGE SCALE GENOMIC DNA]</scope>
</reference>
<dbReference type="EC" id="2.1.1.221" evidence="1"/>
<dbReference type="InterPro" id="IPR028564">
    <property type="entry name" value="MT_TRM10-typ"/>
</dbReference>